<gene>
    <name evidence="9" type="ORF">CVT25_013918</name>
</gene>
<sequence length="283" mass="32121">MADVRALLKAKREEARITHPYAAYNPSGQLKCTVCGSVVKHASAWEGHLGSKAHRTNIIRLREQEKRQEQEQEQTPQESEDSPELTRKRKTPEDQAQSNINTGKKRRVETPSRPPQSSSSSSFPQDFFSDPSRAPVPLSYFDEEEEEEEEKPSAEKQEPLPAAAPGVDEEYERFQLELLSNPDPSEAYDRATVAAEPVLASAQIPGFPLITVDDAPEEPPQLTEEEVRQKREQEERELIMDKLLAEERAQEDADTRVQLLKIKLEALRKKREAAKANKLKDTR</sequence>
<dbReference type="AlphaFoldDB" id="A0A409XJP6"/>
<dbReference type="PANTHER" id="PTHR13278">
    <property type="entry name" value="ZINC FINGER PROTEIN 830"/>
    <property type="match status" value="1"/>
</dbReference>
<evidence type="ECO:0000256" key="4">
    <source>
        <dbReference type="ARBA" id="ARBA00022833"/>
    </source>
</evidence>
<feature type="region of interest" description="Disordered" evidence="8">
    <location>
        <begin position="63"/>
        <end position="168"/>
    </location>
</feature>
<evidence type="ECO:0000256" key="5">
    <source>
        <dbReference type="ARBA" id="ARBA00023054"/>
    </source>
</evidence>
<evidence type="ECO:0000256" key="2">
    <source>
        <dbReference type="ARBA" id="ARBA00022723"/>
    </source>
</evidence>
<keyword evidence="10" id="KW-1185">Reference proteome</keyword>
<dbReference type="PANTHER" id="PTHR13278:SF0">
    <property type="entry name" value="ZINC FINGER PROTEIN 830"/>
    <property type="match status" value="1"/>
</dbReference>
<dbReference type="Gene3D" id="3.30.160.60">
    <property type="entry name" value="Classic Zinc Finger"/>
    <property type="match status" value="1"/>
</dbReference>
<dbReference type="GO" id="GO:0033260">
    <property type="term" value="P:nuclear DNA replication"/>
    <property type="evidence" value="ECO:0007669"/>
    <property type="project" value="TreeGrafter"/>
</dbReference>
<evidence type="ECO:0000256" key="8">
    <source>
        <dbReference type="SAM" id="MobiDB-lite"/>
    </source>
</evidence>
<dbReference type="InterPro" id="IPR036236">
    <property type="entry name" value="Znf_C2H2_sf"/>
</dbReference>
<keyword evidence="5 7" id="KW-0175">Coiled coil</keyword>
<evidence type="ECO:0000256" key="7">
    <source>
        <dbReference type="SAM" id="Coils"/>
    </source>
</evidence>
<feature type="compositionally biased region" description="Acidic residues" evidence="8">
    <location>
        <begin position="141"/>
        <end position="150"/>
    </location>
</feature>
<keyword evidence="3" id="KW-0863">Zinc-finger</keyword>
<dbReference type="InterPro" id="IPR040050">
    <property type="entry name" value="ZNF830-like"/>
</dbReference>
<name>A0A409XJP6_PSICY</name>
<dbReference type="Proteomes" id="UP000283269">
    <property type="component" value="Unassembled WGS sequence"/>
</dbReference>
<keyword evidence="4" id="KW-0862">Zinc</keyword>
<dbReference type="InParanoid" id="A0A409XJP6"/>
<proteinExistence type="predicted"/>
<evidence type="ECO:0000256" key="6">
    <source>
        <dbReference type="ARBA" id="ARBA00023242"/>
    </source>
</evidence>
<dbReference type="SUPFAM" id="SSF57667">
    <property type="entry name" value="beta-beta-alpha zinc fingers"/>
    <property type="match status" value="1"/>
</dbReference>
<feature type="region of interest" description="Disordered" evidence="8">
    <location>
        <begin position="210"/>
        <end position="231"/>
    </location>
</feature>
<evidence type="ECO:0000313" key="9">
    <source>
        <dbReference type="EMBL" id="PPQ90993.1"/>
    </source>
</evidence>
<dbReference type="STRING" id="93625.A0A409XJP6"/>
<accession>A0A409XJP6</accession>
<keyword evidence="2" id="KW-0479">Metal-binding</keyword>
<keyword evidence="6" id="KW-0539">Nucleus</keyword>
<dbReference type="EMBL" id="NHYD01001492">
    <property type="protein sequence ID" value="PPQ90993.1"/>
    <property type="molecule type" value="Genomic_DNA"/>
</dbReference>
<comment type="subcellular location">
    <subcellularLocation>
        <location evidence="1">Nucleus</location>
    </subcellularLocation>
</comment>
<dbReference type="GO" id="GO:0008270">
    <property type="term" value="F:zinc ion binding"/>
    <property type="evidence" value="ECO:0007669"/>
    <property type="project" value="UniProtKB-KW"/>
</dbReference>
<evidence type="ECO:0000313" key="10">
    <source>
        <dbReference type="Proteomes" id="UP000283269"/>
    </source>
</evidence>
<feature type="compositionally biased region" description="Low complexity" evidence="8">
    <location>
        <begin position="115"/>
        <end position="133"/>
    </location>
</feature>
<comment type="caution">
    <text evidence="9">The sequence shown here is derived from an EMBL/GenBank/DDBJ whole genome shotgun (WGS) entry which is preliminary data.</text>
</comment>
<dbReference type="OrthoDB" id="77607at2759"/>
<protein>
    <submittedName>
        <fullName evidence="9">Uncharacterized protein</fullName>
    </submittedName>
</protein>
<organism evidence="9 10">
    <name type="scientific">Psilocybe cyanescens</name>
    <dbReference type="NCBI Taxonomy" id="93625"/>
    <lineage>
        <taxon>Eukaryota</taxon>
        <taxon>Fungi</taxon>
        <taxon>Dikarya</taxon>
        <taxon>Basidiomycota</taxon>
        <taxon>Agaricomycotina</taxon>
        <taxon>Agaricomycetes</taxon>
        <taxon>Agaricomycetidae</taxon>
        <taxon>Agaricales</taxon>
        <taxon>Agaricineae</taxon>
        <taxon>Strophariaceae</taxon>
        <taxon>Psilocybe</taxon>
    </lineage>
</organism>
<feature type="coiled-coil region" evidence="7">
    <location>
        <begin position="250"/>
        <end position="277"/>
    </location>
</feature>
<dbReference type="GO" id="GO:0005681">
    <property type="term" value="C:spliceosomal complex"/>
    <property type="evidence" value="ECO:0007669"/>
    <property type="project" value="InterPro"/>
</dbReference>
<dbReference type="GO" id="GO:0044773">
    <property type="term" value="P:mitotic DNA damage checkpoint signaling"/>
    <property type="evidence" value="ECO:0007669"/>
    <property type="project" value="TreeGrafter"/>
</dbReference>
<evidence type="ECO:0000256" key="3">
    <source>
        <dbReference type="ARBA" id="ARBA00022771"/>
    </source>
</evidence>
<dbReference type="GO" id="GO:0033314">
    <property type="term" value="P:mitotic DNA replication checkpoint signaling"/>
    <property type="evidence" value="ECO:0007669"/>
    <property type="project" value="TreeGrafter"/>
</dbReference>
<reference evidence="9 10" key="1">
    <citation type="journal article" date="2018" name="Evol. Lett.">
        <title>Horizontal gene cluster transfer increased hallucinogenic mushroom diversity.</title>
        <authorList>
            <person name="Reynolds H.T."/>
            <person name="Vijayakumar V."/>
            <person name="Gluck-Thaler E."/>
            <person name="Korotkin H.B."/>
            <person name="Matheny P.B."/>
            <person name="Slot J.C."/>
        </authorList>
    </citation>
    <scope>NUCLEOTIDE SEQUENCE [LARGE SCALE GENOMIC DNA]</scope>
    <source>
        <strain evidence="9 10">2631</strain>
    </source>
</reference>
<dbReference type="GO" id="GO:0003676">
    <property type="term" value="F:nucleic acid binding"/>
    <property type="evidence" value="ECO:0007669"/>
    <property type="project" value="InterPro"/>
</dbReference>
<evidence type="ECO:0000256" key="1">
    <source>
        <dbReference type="ARBA" id="ARBA00004123"/>
    </source>
</evidence>